<dbReference type="InterPro" id="IPR000889">
    <property type="entry name" value="Glutathione_peroxidase"/>
</dbReference>
<dbReference type="InterPro" id="IPR029759">
    <property type="entry name" value="GPX_AS"/>
</dbReference>
<evidence type="ECO:0000313" key="8">
    <source>
        <dbReference type="Proteomes" id="UP000326354"/>
    </source>
</evidence>
<keyword evidence="3 5" id="KW-0560">Oxidoreductase</keyword>
<dbReference type="SUPFAM" id="SSF52833">
    <property type="entry name" value="Thioredoxin-like"/>
    <property type="match status" value="1"/>
</dbReference>
<dbReference type="KEGG" id="uam:UABAM_00227"/>
<protein>
    <recommendedName>
        <fullName evidence="5">Glutathione peroxidase</fullName>
    </recommendedName>
</protein>
<dbReference type="PANTHER" id="PTHR11592">
    <property type="entry name" value="GLUTATHIONE PEROXIDASE"/>
    <property type="match status" value="1"/>
</dbReference>
<dbReference type="PROSITE" id="PS51355">
    <property type="entry name" value="GLUTATHIONE_PEROXID_3"/>
    <property type="match status" value="1"/>
</dbReference>
<dbReference type="EMBL" id="AP019860">
    <property type="protein sequence ID" value="BBM81885.1"/>
    <property type="molecule type" value="Genomic_DNA"/>
</dbReference>
<keyword evidence="8" id="KW-1185">Reference proteome</keyword>
<dbReference type="RefSeq" id="WP_151966149.1">
    <property type="nucleotide sequence ID" value="NZ_AP019860.1"/>
</dbReference>
<evidence type="ECO:0000256" key="5">
    <source>
        <dbReference type="RuleBase" id="RU000499"/>
    </source>
</evidence>
<dbReference type="PRINTS" id="PR01011">
    <property type="entry name" value="GLUTPROXDASE"/>
</dbReference>
<name>A0A5S9IJR1_UABAM</name>
<gene>
    <name evidence="7" type="ORF">UABAM_00227</name>
</gene>
<dbReference type="AlphaFoldDB" id="A0A5S9IJR1"/>
<feature type="active site" evidence="4">
    <location>
        <position position="60"/>
    </location>
</feature>
<evidence type="ECO:0000256" key="2">
    <source>
        <dbReference type="ARBA" id="ARBA00022559"/>
    </source>
</evidence>
<dbReference type="InterPro" id="IPR013766">
    <property type="entry name" value="Thioredoxin_domain"/>
</dbReference>
<accession>A0A5S9IJR1</accession>
<dbReference type="CDD" id="cd00340">
    <property type="entry name" value="GSH_Peroxidase"/>
    <property type="match status" value="1"/>
</dbReference>
<evidence type="ECO:0000256" key="3">
    <source>
        <dbReference type="ARBA" id="ARBA00023002"/>
    </source>
</evidence>
<proteinExistence type="inferred from homology"/>
<dbReference type="PROSITE" id="PS51352">
    <property type="entry name" value="THIOREDOXIN_2"/>
    <property type="match status" value="1"/>
</dbReference>
<evidence type="ECO:0000256" key="1">
    <source>
        <dbReference type="ARBA" id="ARBA00006926"/>
    </source>
</evidence>
<evidence type="ECO:0000256" key="4">
    <source>
        <dbReference type="PIRSR" id="PIRSR000303-1"/>
    </source>
</evidence>
<dbReference type="OrthoDB" id="9789406at2"/>
<dbReference type="GO" id="GO:0034599">
    <property type="term" value="P:cellular response to oxidative stress"/>
    <property type="evidence" value="ECO:0007669"/>
    <property type="project" value="TreeGrafter"/>
</dbReference>
<dbReference type="FunFam" id="3.40.30.10:FF:000010">
    <property type="entry name" value="Glutathione peroxidase"/>
    <property type="match status" value="1"/>
</dbReference>
<dbReference type="Gene3D" id="3.40.30.10">
    <property type="entry name" value="Glutaredoxin"/>
    <property type="match status" value="1"/>
</dbReference>
<feature type="domain" description="Thioredoxin" evidence="6">
    <location>
        <begin position="22"/>
        <end position="186"/>
    </location>
</feature>
<comment type="similarity">
    <text evidence="1 5">Belongs to the glutathione peroxidase family.</text>
</comment>
<dbReference type="Proteomes" id="UP000326354">
    <property type="component" value="Chromosome"/>
</dbReference>
<dbReference type="PANTHER" id="PTHR11592:SF78">
    <property type="entry name" value="GLUTATHIONE PEROXIDASE"/>
    <property type="match status" value="1"/>
</dbReference>
<dbReference type="PROSITE" id="PS00460">
    <property type="entry name" value="GLUTATHIONE_PEROXID_1"/>
    <property type="match status" value="1"/>
</dbReference>
<dbReference type="GO" id="GO:0004601">
    <property type="term" value="F:peroxidase activity"/>
    <property type="evidence" value="ECO:0007669"/>
    <property type="project" value="UniProtKB-KW"/>
</dbReference>
<dbReference type="Pfam" id="PF00255">
    <property type="entry name" value="GSHPx"/>
    <property type="match status" value="1"/>
</dbReference>
<dbReference type="InterPro" id="IPR036249">
    <property type="entry name" value="Thioredoxin-like_sf"/>
</dbReference>
<evidence type="ECO:0000313" key="7">
    <source>
        <dbReference type="EMBL" id="BBM81885.1"/>
    </source>
</evidence>
<dbReference type="PIRSF" id="PIRSF000303">
    <property type="entry name" value="Glutathion_perox"/>
    <property type="match status" value="1"/>
</dbReference>
<evidence type="ECO:0000259" key="6">
    <source>
        <dbReference type="PROSITE" id="PS51352"/>
    </source>
</evidence>
<organism evidence="7 8">
    <name type="scientific">Uabimicrobium amorphum</name>
    <dbReference type="NCBI Taxonomy" id="2596890"/>
    <lineage>
        <taxon>Bacteria</taxon>
        <taxon>Pseudomonadati</taxon>
        <taxon>Planctomycetota</taxon>
        <taxon>Candidatus Uabimicrobiia</taxon>
        <taxon>Candidatus Uabimicrobiales</taxon>
        <taxon>Candidatus Uabimicrobiaceae</taxon>
        <taxon>Candidatus Uabimicrobium</taxon>
    </lineage>
</organism>
<keyword evidence="2 5" id="KW-0575">Peroxidase</keyword>
<sequence length="189" mass="21452">MIKKILCLMLMCTFIFAEKDVKKDEKTIYDIEITTIDGKKAKMADYKGKVVLIVNVASQCGFTYQYAGLQKVYEKYQKQGFAVLGFPTNDFGQQEPGSNEQIKAFCTSRFKVTFPMFSKITVKGKNTHPLYSHLIEKKTNKKFHGPITWNFNKFLVDKNGNVVARFGPRSGPQDQVVTSAIDNALKVKK</sequence>
<reference evidence="7 8" key="1">
    <citation type="submission" date="2019-08" db="EMBL/GenBank/DDBJ databases">
        <title>Complete genome sequence of Candidatus Uab amorphum.</title>
        <authorList>
            <person name="Shiratori T."/>
            <person name="Suzuki S."/>
            <person name="Kakizawa Y."/>
            <person name="Ishida K."/>
        </authorList>
    </citation>
    <scope>NUCLEOTIDE SEQUENCE [LARGE SCALE GENOMIC DNA]</scope>
    <source>
        <strain evidence="7 8">SRT547</strain>
    </source>
</reference>